<sequence>MKYSALEVAKYILTYCFKADTPISNLKLQKLLYFVQGEFYKEKGEPLFTEDISAWQFGPVVPDVYYEFCVYAGTPILNSYTTEIGSEDKQLINSVIKAKVKTPTWKLVEETHAVDTPWYEIYNKKGNRSVIPKNLIFDYFYATGTN</sequence>
<name>I8TQN0_9FIRM</name>
<feature type="domain" description="Antitoxin SocA-like Panacea" evidence="1">
    <location>
        <begin position="28"/>
        <end position="118"/>
    </location>
</feature>
<accession>I8TQN0</accession>
<dbReference type="STRING" id="1192197.JBW_01572"/>
<dbReference type="RefSeq" id="WP_007959731.1">
    <property type="nucleotide sequence ID" value="NZ_CP010978.1"/>
</dbReference>
<evidence type="ECO:0000259" key="1">
    <source>
        <dbReference type="Pfam" id="PF13274"/>
    </source>
</evidence>
<dbReference type="AlphaFoldDB" id="I8TQN0"/>
<dbReference type="Pfam" id="PF13274">
    <property type="entry name" value="SocA_Panacea"/>
    <property type="match status" value="1"/>
</dbReference>
<reference evidence="2 3" key="1">
    <citation type="journal article" date="2015" name="Genome Announc.">
        <title>Complete Genome Sequence of Pelosinus fermentans JBW45, a Member of a Remarkably Competitive Group of Negativicutes in the Firmicutes Phylum.</title>
        <authorList>
            <person name="De Leon K.B."/>
            <person name="Utturkar S.M."/>
            <person name="Camilleri L.B."/>
            <person name="Elias D.A."/>
            <person name="Arkin A.P."/>
            <person name="Fields M.W."/>
            <person name="Brown S.D."/>
            <person name="Wall J.D."/>
        </authorList>
    </citation>
    <scope>NUCLEOTIDE SEQUENCE [LARGE SCALE GENOMIC DNA]</scope>
    <source>
        <strain evidence="2 3">JBW45</strain>
    </source>
</reference>
<protein>
    <recommendedName>
        <fullName evidence="1">Antitoxin SocA-like Panacea domain-containing protein</fullName>
    </recommendedName>
</protein>
<gene>
    <name evidence="2" type="ORF">JBW_01572</name>
</gene>
<reference evidence="3" key="2">
    <citation type="submission" date="2015-02" db="EMBL/GenBank/DDBJ databases">
        <title>Complete Genome Sequence of Pelosinus fermentans JBW45.</title>
        <authorList>
            <person name="De Leon K.B."/>
            <person name="Utturkar S.M."/>
            <person name="Camilleri L.B."/>
            <person name="Arkin A.P."/>
            <person name="Fields M.W."/>
            <person name="Brown S.D."/>
            <person name="Wall J.D."/>
        </authorList>
    </citation>
    <scope>NUCLEOTIDE SEQUENCE [LARGE SCALE GENOMIC DNA]</scope>
    <source>
        <strain evidence="3">JBW45</strain>
    </source>
</reference>
<evidence type="ECO:0000313" key="3">
    <source>
        <dbReference type="Proteomes" id="UP000005361"/>
    </source>
</evidence>
<organism evidence="2 3">
    <name type="scientific">Pelosinus fermentans JBW45</name>
    <dbReference type="NCBI Taxonomy" id="1192197"/>
    <lineage>
        <taxon>Bacteria</taxon>
        <taxon>Bacillati</taxon>
        <taxon>Bacillota</taxon>
        <taxon>Negativicutes</taxon>
        <taxon>Selenomonadales</taxon>
        <taxon>Sporomusaceae</taxon>
        <taxon>Pelosinus</taxon>
    </lineage>
</organism>
<dbReference type="HOGENOM" id="CLU_110683_4_0_9"/>
<dbReference type="KEGG" id="pft:JBW_01572"/>
<dbReference type="EMBL" id="CP010978">
    <property type="protein sequence ID" value="AJQ26922.1"/>
    <property type="molecule type" value="Genomic_DNA"/>
</dbReference>
<dbReference type="Proteomes" id="UP000005361">
    <property type="component" value="Chromosome"/>
</dbReference>
<dbReference type="OrthoDB" id="3213544at2"/>
<dbReference type="InterPro" id="IPR025272">
    <property type="entry name" value="SocA_Panacea"/>
</dbReference>
<evidence type="ECO:0000313" key="2">
    <source>
        <dbReference type="EMBL" id="AJQ26922.1"/>
    </source>
</evidence>
<proteinExistence type="predicted"/>